<reference evidence="1" key="2">
    <citation type="submission" date="2020-05" db="EMBL/GenBank/DDBJ databases">
        <authorList>
            <person name="Kim H.-S."/>
            <person name="Proctor R.H."/>
            <person name="Brown D.W."/>
        </authorList>
    </citation>
    <scope>NUCLEOTIDE SEQUENCE</scope>
    <source>
        <strain evidence="1">NRRL 20472</strain>
    </source>
</reference>
<name>A0A8H4WN79_9HYPO</name>
<evidence type="ECO:0000313" key="1">
    <source>
        <dbReference type="EMBL" id="KAF4943744.1"/>
    </source>
</evidence>
<reference evidence="1" key="1">
    <citation type="journal article" date="2020" name="BMC Genomics">
        <title>Correction to: Identification and distribution of gene clusters required for synthesis of sphingolipid metabolism inhibitors in diverse species of the filamentous fungus Fusarium.</title>
        <authorList>
            <person name="Kim H.S."/>
            <person name="Lohmar J.M."/>
            <person name="Busman M."/>
            <person name="Brown D.W."/>
            <person name="Naumann T.A."/>
            <person name="Divon H.H."/>
            <person name="Lysoe E."/>
            <person name="Uhlig S."/>
            <person name="Proctor R.H."/>
        </authorList>
    </citation>
    <scope>NUCLEOTIDE SEQUENCE</scope>
    <source>
        <strain evidence="1">NRRL 20472</strain>
    </source>
</reference>
<dbReference type="EMBL" id="JABEXW010001462">
    <property type="protein sequence ID" value="KAF4943744.1"/>
    <property type="molecule type" value="Genomic_DNA"/>
</dbReference>
<keyword evidence="2" id="KW-1185">Reference proteome</keyword>
<sequence>MEIITLPENISTSKIDVIGAAVGFWTEDLPPAKTVTLKRKRGEEGSAIRQNSRQRGATAWYTVSVDKKKGDLRFSWRDSSGGYCNADKIRLVSGYTLERAEFGGIEAHDAYWETSIATYNRTLAVALGRRRIRQFAKIGSQGDAPTIDIDLLPTTALTPKLARDEQAATMKKILQQLI</sequence>
<accession>A0A8H4WN79</accession>
<evidence type="ECO:0000313" key="2">
    <source>
        <dbReference type="Proteomes" id="UP000622797"/>
    </source>
</evidence>
<organism evidence="1 2">
    <name type="scientific">Fusarium sarcochroum</name>
    <dbReference type="NCBI Taxonomy" id="1208366"/>
    <lineage>
        <taxon>Eukaryota</taxon>
        <taxon>Fungi</taxon>
        <taxon>Dikarya</taxon>
        <taxon>Ascomycota</taxon>
        <taxon>Pezizomycotina</taxon>
        <taxon>Sordariomycetes</taxon>
        <taxon>Hypocreomycetidae</taxon>
        <taxon>Hypocreales</taxon>
        <taxon>Nectriaceae</taxon>
        <taxon>Fusarium</taxon>
        <taxon>Fusarium lateritium species complex</taxon>
    </lineage>
</organism>
<gene>
    <name evidence="1" type="ORF">FSARC_14844</name>
</gene>
<dbReference type="Proteomes" id="UP000622797">
    <property type="component" value="Unassembled WGS sequence"/>
</dbReference>
<comment type="caution">
    <text evidence="1">The sequence shown here is derived from an EMBL/GenBank/DDBJ whole genome shotgun (WGS) entry which is preliminary data.</text>
</comment>
<protein>
    <submittedName>
        <fullName evidence="1">Uncharacterized protein</fullName>
    </submittedName>
</protein>
<proteinExistence type="predicted"/>
<dbReference type="AlphaFoldDB" id="A0A8H4WN79"/>